<proteinExistence type="predicted"/>
<dbReference type="InterPro" id="IPR015943">
    <property type="entry name" value="WD40/YVTN_repeat-like_dom_sf"/>
</dbReference>
<accession>A0A5R9IJB9</accession>
<organism evidence="2 3">
    <name type="scientific">Thalassotalea litorea</name>
    <dbReference type="NCBI Taxonomy" id="2020715"/>
    <lineage>
        <taxon>Bacteria</taxon>
        <taxon>Pseudomonadati</taxon>
        <taxon>Pseudomonadota</taxon>
        <taxon>Gammaproteobacteria</taxon>
        <taxon>Alteromonadales</taxon>
        <taxon>Colwelliaceae</taxon>
        <taxon>Thalassotalea</taxon>
    </lineage>
</organism>
<dbReference type="Proteomes" id="UP000307790">
    <property type="component" value="Unassembled WGS sequence"/>
</dbReference>
<dbReference type="RefSeq" id="WP_138320460.1">
    <property type="nucleotide sequence ID" value="NZ_VCBC01000012.1"/>
</dbReference>
<sequence length="351" mass="39969">MNRLATISSKVLLTIACLYILSLPLLAFESTPQQTHENKAETKGKSNIEIKEWTVPWPDTRPRDPAVDSKGVVWFCGQVGNYIASLDPKTGKFKQFELPNGTYPHNLIIDNDDFIWYAGNRNSHIGRLDPTSGDIERIEMPSKNPIDPHTLVFDTDNNIWFTAQWGNKVGRLNVNDRKVDLVDSPLPESRPYGIKIDSNNQPWIVLFGTNILARVDAESLQFSLYSLPQEQQRPRRLEIDAQDQVWYLDHESGYLGRYQPKSQRFSQWLLPEKDDANLYGSAIDSQQRIWLAVTGISPNQLRVFDIESESFVDSVTVASGGGTIRYMYYHKADDTVWFGTDSNTIGRAKLK</sequence>
<reference evidence="2 3" key="1">
    <citation type="submission" date="2019-05" db="EMBL/GenBank/DDBJ databases">
        <title>Genome sequences of Thalassotalea litorea 1K03283.</title>
        <authorList>
            <person name="Zhang D."/>
        </authorList>
    </citation>
    <scope>NUCLEOTIDE SEQUENCE [LARGE SCALE GENOMIC DNA]</scope>
    <source>
        <strain evidence="2 3">MCCC 1K03283</strain>
    </source>
</reference>
<dbReference type="PANTHER" id="PTHR40274">
    <property type="entry name" value="VIRGINIAMYCIN B LYASE"/>
    <property type="match status" value="1"/>
</dbReference>
<dbReference type="SUPFAM" id="SSF101898">
    <property type="entry name" value="NHL repeat"/>
    <property type="match status" value="1"/>
</dbReference>
<feature type="signal peptide" evidence="1">
    <location>
        <begin position="1"/>
        <end position="27"/>
    </location>
</feature>
<dbReference type="PANTHER" id="PTHR40274:SF3">
    <property type="entry name" value="VIRGINIAMYCIN B LYASE"/>
    <property type="match status" value="1"/>
</dbReference>
<keyword evidence="2" id="KW-0456">Lyase</keyword>
<dbReference type="Gene3D" id="2.130.10.10">
    <property type="entry name" value="YVTN repeat-like/Quinoprotein amine dehydrogenase"/>
    <property type="match status" value="2"/>
</dbReference>
<evidence type="ECO:0000313" key="2">
    <source>
        <dbReference type="EMBL" id="TLU64177.1"/>
    </source>
</evidence>
<dbReference type="Pfam" id="PF24684">
    <property type="entry name" value="Vgb_lyase"/>
    <property type="match status" value="1"/>
</dbReference>
<dbReference type="AlphaFoldDB" id="A0A5R9IJB9"/>
<dbReference type="GO" id="GO:0016829">
    <property type="term" value="F:lyase activity"/>
    <property type="evidence" value="ECO:0007669"/>
    <property type="project" value="UniProtKB-KW"/>
</dbReference>
<evidence type="ECO:0000313" key="3">
    <source>
        <dbReference type="Proteomes" id="UP000307790"/>
    </source>
</evidence>
<dbReference type="InterPro" id="IPR051344">
    <property type="entry name" value="Vgb"/>
</dbReference>
<keyword evidence="1" id="KW-0732">Signal</keyword>
<dbReference type="EMBL" id="VCBC01000012">
    <property type="protein sequence ID" value="TLU64177.1"/>
    <property type="molecule type" value="Genomic_DNA"/>
</dbReference>
<dbReference type="OrthoDB" id="9812926at2"/>
<feature type="chain" id="PRO_5024431446" evidence="1">
    <location>
        <begin position="28"/>
        <end position="351"/>
    </location>
</feature>
<evidence type="ECO:0000256" key="1">
    <source>
        <dbReference type="SAM" id="SignalP"/>
    </source>
</evidence>
<comment type="caution">
    <text evidence="2">The sequence shown here is derived from an EMBL/GenBank/DDBJ whole genome shotgun (WGS) entry which is preliminary data.</text>
</comment>
<keyword evidence="3" id="KW-1185">Reference proteome</keyword>
<protein>
    <submittedName>
        <fullName evidence="2">Lyase</fullName>
    </submittedName>
</protein>
<name>A0A5R9IJB9_9GAMM</name>
<gene>
    <name evidence="2" type="ORF">FE810_12805</name>
</gene>